<sequence length="335" mass="34711">MAAAVVTASGGASAATASATATASAASVAAASATSAAAKSAAVEVAEALKGTVSPEIAEKAAHLAATGDSGALRKYLEQADIDSTVLQGVLGNLSKAEDAADRAAEAAQAAQSATGAQVVEPVAPVIPKEVVQEVARLAASGDAEAVRRYLAEVKVDPAQLQSRQAWDHSLGGFTNLSTSEVIERAMANLTVTTPKPLKGSTGPIEVLRLEGNLYLYTPDAEDFVSNPAAKEGLQLLIAGKAQLETKNVEVALSIPKRMDESEWQKKAKGNVRAAYKIHVYSETGDAAAGDVVMQRLKQVDEESVQAKLNEIMKDARVASEISPVSMTMKPYKMP</sequence>
<keyword evidence="2" id="KW-1185">Reference proteome</keyword>
<name>A0ABP0RGU8_9DINO</name>
<evidence type="ECO:0000313" key="1">
    <source>
        <dbReference type="EMBL" id="CAK9099364.1"/>
    </source>
</evidence>
<comment type="caution">
    <text evidence="1">The sequence shown here is derived from an EMBL/GenBank/DDBJ whole genome shotgun (WGS) entry which is preliminary data.</text>
</comment>
<proteinExistence type="predicted"/>
<accession>A0ABP0RGU8</accession>
<organism evidence="1 2">
    <name type="scientific">Durusdinium trenchii</name>
    <dbReference type="NCBI Taxonomy" id="1381693"/>
    <lineage>
        <taxon>Eukaryota</taxon>
        <taxon>Sar</taxon>
        <taxon>Alveolata</taxon>
        <taxon>Dinophyceae</taxon>
        <taxon>Suessiales</taxon>
        <taxon>Symbiodiniaceae</taxon>
        <taxon>Durusdinium</taxon>
    </lineage>
</organism>
<dbReference type="Proteomes" id="UP001642464">
    <property type="component" value="Unassembled WGS sequence"/>
</dbReference>
<protein>
    <submittedName>
        <fullName evidence="1">Hemicentin-1</fullName>
    </submittedName>
</protein>
<dbReference type="EMBL" id="CAXAMM010041429">
    <property type="protein sequence ID" value="CAK9099364.1"/>
    <property type="molecule type" value="Genomic_DNA"/>
</dbReference>
<gene>
    <name evidence="1" type="ORF">SCF082_LOCUS46534</name>
</gene>
<evidence type="ECO:0000313" key="2">
    <source>
        <dbReference type="Proteomes" id="UP001642464"/>
    </source>
</evidence>
<reference evidence="1 2" key="1">
    <citation type="submission" date="2024-02" db="EMBL/GenBank/DDBJ databases">
        <authorList>
            <person name="Chen Y."/>
            <person name="Shah S."/>
            <person name="Dougan E. K."/>
            <person name="Thang M."/>
            <person name="Chan C."/>
        </authorList>
    </citation>
    <scope>NUCLEOTIDE SEQUENCE [LARGE SCALE GENOMIC DNA]</scope>
</reference>